<feature type="compositionally biased region" description="Basic and acidic residues" evidence="1">
    <location>
        <begin position="144"/>
        <end position="163"/>
    </location>
</feature>
<feature type="compositionally biased region" description="Basic and acidic residues" evidence="1">
    <location>
        <begin position="180"/>
        <end position="203"/>
    </location>
</feature>
<organism evidence="2 3">
    <name type="scientific">Orbilia javanica</name>
    <dbReference type="NCBI Taxonomy" id="47235"/>
    <lineage>
        <taxon>Eukaryota</taxon>
        <taxon>Fungi</taxon>
        <taxon>Dikarya</taxon>
        <taxon>Ascomycota</taxon>
        <taxon>Pezizomycotina</taxon>
        <taxon>Orbiliomycetes</taxon>
        <taxon>Orbiliales</taxon>
        <taxon>Orbiliaceae</taxon>
        <taxon>Orbilia</taxon>
    </lineage>
</organism>
<comment type="caution">
    <text evidence="2">The sequence shown here is derived from an EMBL/GenBank/DDBJ whole genome shotgun (WGS) entry which is preliminary data.</text>
</comment>
<evidence type="ECO:0000313" key="2">
    <source>
        <dbReference type="EMBL" id="KAK6351773.1"/>
    </source>
</evidence>
<dbReference type="EMBL" id="JAVHNR010000002">
    <property type="protein sequence ID" value="KAK6351773.1"/>
    <property type="molecule type" value="Genomic_DNA"/>
</dbReference>
<reference evidence="2 3" key="1">
    <citation type="submission" date="2019-10" db="EMBL/GenBank/DDBJ databases">
        <authorList>
            <person name="Palmer J.M."/>
        </authorList>
    </citation>
    <scope>NUCLEOTIDE SEQUENCE [LARGE SCALE GENOMIC DNA]</scope>
    <source>
        <strain evidence="2 3">TWF718</strain>
    </source>
</reference>
<feature type="compositionally biased region" description="Polar residues" evidence="1">
    <location>
        <begin position="330"/>
        <end position="341"/>
    </location>
</feature>
<feature type="region of interest" description="Disordered" evidence="1">
    <location>
        <begin position="144"/>
        <end position="399"/>
    </location>
</feature>
<name>A0AAN8RLH5_9PEZI</name>
<sequence>MATSSTSKPPPPPITKTPKPAVIIDSVPTIDISPNAVIRKKVAQCLSILQIPTSTSTSTSTTDIPNQPSKKNPSKKAKQQKIIALRSTHPSAGSKTITIAEIVKRCIADSSSDGSNTGGKGVWWQYTKLESKLIELPPRKPIVVKEEEVPKKDGNKPDKDNDQGKSNPKATTTTTNANKRKQDGSESRASKRPKLDPPQDQHIDSTSPASTPKPNPRKRRRHQPDDADEGSDEDGEEDEEDDIPPHLRDNNGLESDGDIPPHLKDATDNMDTDDVPPHLRQSSPVDVPPHLRDSTPGIYSDTKPGFLRDSTPGNGHGGSDDIPPHLRGSSPYNYREGSSTPKPMVSQAKSHPLISSPPAFPSETPKQAHEEEEEDENLNKGENPDSSSSDDDDDGYRRFTYLDIEHLPEKHTKRILEDIDEAERNRKKYRAIAIMTIYLSLEKRMDFEKLYGGQTNSGEKKREQEGEKGERSK</sequence>
<keyword evidence="3" id="KW-1185">Reference proteome</keyword>
<protein>
    <submittedName>
        <fullName evidence="2">Uncharacterized protein</fullName>
    </submittedName>
</protein>
<feature type="region of interest" description="Disordered" evidence="1">
    <location>
        <begin position="54"/>
        <end position="81"/>
    </location>
</feature>
<gene>
    <name evidence="2" type="ORF">TWF718_004919</name>
</gene>
<accession>A0AAN8RLH5</accession>
<feature type="compositionally biased region" description="Acidic residues" evidence="1">
    <location>
        <begin position="226"/>
        <end position="242"/>
    </location>
</feature>
<feature type="compositionally biased region" description="Low complexity" evidence="1">
    <location>
        <begin position="54"/>
        <end position="71"/>
    </location>
</feature>
<proteinExistence type="predicted"/>
<feature type="region of interest" description="Disordered" evidence="1">
    <location>
        <begin position="450"/>
        <end position="473"/>
    </location>
</feature>
<evidence type="ECO:0000256" key="1">
    <source>
        <dbReference type="SAM" id="MobiDB-lite"/>
    </source>
</evidence>
<feature type="compositionally biased region" description="Basic and acidic residues" evidence="1">
    <location>
        <begin position="458"/>
        <end position="473"/>
    </location>
</feature>
<dbReference type="AlphaFoldDB" id="A0AAN8RLH5"/>
<dbReference type="Proteomes" id="UP001313282">
    <property type="component" value="Unassembled WGS sequence"/>
</dbReference>
<feature type="region of interest" description="Disordered" evidence="1">
    <location>
        <begin position="1"/>
        <end position="20"/>
    </location>
</feature>
<evidence type="ECO:0000313" key="3">
    <source>
        <dbReference type="Proteomes" id="UP001313282"/>
    </source>
</evidence>